<dbReference type="FunFam" id="3.40.50.300:FF:000050">
    <property type="entry name" value="DNA repair protein RadA"/>
    <property type="match status" value="1"/>
</dbReference>
<dbReference type="Gene3D" id="3.40.50.300">
    <property type="entry name" value="P-loop containing nucleotide triphosphate hydrolases"/>
    <property type="match status" value="1"/>
</dbReference>
<comment type="similarity">
    <text evidence="11 13">Belongs to the RecA family. RadA subfamily.</text>
</comment>
<comment type="domain">
    <text evidence="11">The middle region has homology to RecA with ATPase motifs including the RadA KNRFG motif, while the C-terminus is homologous to Lon protease.</text>
</comment>
<evidence type="ECO:0000256" key="8">
    <source>
        <dbReference type="ARBA" id="ARBA00023016"/>
    </source>
</evidence>
<comment type="function">
    <text evidence="11">Plays a role in repairing double-strand DNA breaks, probably involving stabilizing or processing branched DNA or blocked replication forks.</text>
</comment>
<feature type="binding site" evidence="11">
    <location>
        <begin position="101"/>
        <end position="108"/>
    </location>
    <ligand>
        <name>ATP</name>
        <dbReference type="ChEBI" id="CHEBI:30616"/>
    </ligand>
</feature>
<dbReference type="Pfam" id="PF13541">
    <property type="entry name" value="ChlI"/>
    <property type="match status" value="1"/>
</dbReference>
<dbReference type="GO" id="GO:0000725">
    <property type="term" value="P:recombinational repair"/>
    <property type="evidence" value="ECO:0007669"/>
    <property type="project" value="UniProtKB-UniRule"/>
</dbReference>
<keyword evidence="9 11" id="KW-0238">DNA-binding</keyword>
<dbReference type="Pfam" id="PF18073">
    <property type="entry name" value="Zn_ribbon_LapB"/>
    <property type="match status" value="1"/>
</dbReference>
<dbReference type="SUPFAM" id="SSF54211">
    <property type="entry name" value="Ribosomal protein S5 domain 2-like"/>
    <property type="match status" value="1"/>
</dbReference>
<keyword evidence="10 11" id="KW-0234">DNA repair</keyword>
<keyword evidence="6 13" id="KW-0862">Zinc</keyword>
<keyword evidence="5" id="KW-0378">Hydrolase</keyword>
<accession>A0A6B0YUZ5</accession>
<evidence type="ECO:0000256" key="7">
    <source>
        <dbReference type="ARBA" id="ARBA00022840"/>
    </source>
</evidence>
<feature type="region of interest" description="Disordered" evidence="14">
    <location>
        <begin position="434"/>
        <end position="457"/>
    </location>
</feature>
<dbReference type="InterPro" id="IPR027417">
    <property type="entry name" value="P-loop_NTPase"/>
</dbReference>
<evidence type="ECO:0000256" key="4">
    <source>
        <dbReference type="ARBA" id="ARBA00022771"/>
    </source>
</evidence>
<feature type="domain" description="RecA family profile 1" evidence="15">
    <location>
        <begin position="72"/>
        <end position="221"/>
    </location>
</feature>
<comment type="function">
    <text evidence="13">DNA-dependent ATPase involved in processing of recombination intermediates, plays a role in repairing DNA breaks. Stimulates the branch migration of RecA-mediated strand transfer reactions, allowing the 3' invading strand to extend heteroduplex DNA faster. Binds ssDNA in the presence of ADP but not other nucleotides, has ATPase activity that is stimulated by ssDNA and various branched DNA structures, but inhibited by SSB. Does not have RecA's homology-searching function.</text>
</comment>
<reference evidence="16" key="1">
    <citation type="submission" date="2019-09" db="EMBL/GenBank/DDBJ databases">
        <title>Characterisation of the sponge microbiome using genome-centric metagenomics.</title>
        <authorList>
            <person name="Engelberts J.P."/>
            <person name="Robbins S.J."/>
            <person name="De Goeij J.M."/>
            <person name="Aranda M."/>
            <person name="Bell S.C."/>
            <person name="Webster N.S."/>
        </authorList>
    </citation>
    <scope>NUCLEOTIDE SEQUENCE</scope>
    <source>
        <strain evidence="16">SB0664_bin_27</strain>
    </source>
</reference>
<dbReference type="GO" id="GO:0008270">
    <property type="term" value="F:zinc ion binding"/>
    <property type="evidence" value="ECO:0007669"/>
    <property type="project" value="UniProtKB-KW"/>
</dbReference>
<evidence type="ECO:0000256" key="3">
    <source>
        <dbReference type="ARBA" id="ARBA00022763"/>
    </source>
</evidence>
<organism evidence="16">
    <name type="scientific">Caldilineaceae bacterium SB0664_bin_27</name>
    <dbReference type="NCBI Taxonomy" id="2605260"/>
    <lineage>
        <taxon>Bacteria</taxon>
        <taxon>Bacillati</taxon>
        <taxon>Chloroflexota</taxon>
        <taxon>Caldilineae</taxon>
        <taxon>Caldilineales</taxon>
        <taxon>Caldilineaceae</taxon>
    </lineage>
</organism>
<evidence type="ECO:0000256" key="13">
    <source>
        <dbReference type="RuleBase" id="RU003555"/>
    </source>
</evidence>
<keyword evidence="2 11" id="KW-0547">Nucleotide-binding</keyword>
<dbReference type="HAMAP" id="MF_01498">
    <property type="entry name" value="RadA_bact"/>
    <property type="match status" value="1"/>
</dbReference>
<feature type="short sequence motif" description="RadA KNRFG motif" evidence="11">
    <location>
        <begin position="258"/>
        <end position="262"/>
    </location>
</feature>
<dbReference type="GO" id="GO:0003684">
    <property type="term" value="F:damaged DNA binding"/>
    <property type="evidence" value="ECO:0007669"/>
    <property type="project" value="InterPro"/>
</dbReference>
<dbReference type="InterPro" id="IPR014721">
    <property type="entry name" value="Ribsml_uS5_D2-typ_fold_subgr"/>
</dbReference>
<keyword evidence="4 13" id="KW-0863">Zinc-finger</keyword>
<evidence type="ECO:0000256" key="1">
    <source>
        <dbReference type="ARBA" id="ARBA00022723"/>
    </source>
</evidence>
<dbReference type="Pfam" id="PF13481">
    <property type="entry name" value="AAA_25"/>
    <property type="match status" value="1"/>
</dbReference>
<dbReference type="Gene3D" id="3.30.230.10">
    <property type="match status" value="1"/>
</dbReference>
<dbReference type="CDD" id="cd01121">
    <property type="entry name" value="RadA_SMS_N"/>
    <property type="match status" value="1"/>
</dbReference>
<dbReference type="PANTHER" id="PTHR32472">
    <property type="entry name" value="DNA REPAIR PROTEIN RADA"/>
    <property type="match status" value="1"/>
</dbReference>
<gene>
    <name evidence="11 16" type="primary">radA</name>
    <name evidence="16" type="ORF">F4Y42_15960</name>
</gene>
<evidence type="ECO:0000256" key="11">
    <source>
        <dbReference type="HAMAP-Rule" id="MF_01498"/>
    </source>
</evidence>
<name>A0A6B0YUZ5_9CHLR</name>
<evidence type="ECO:0000256" key="2">
    <source>
        <dbReference type="ARBA" id="ARBA00022741"/>
    </source>
</evidence>
<evidence type="ECO:0000259" key="15">
    <source>
        <dbReference type="PROSITE" id="PS50162"/>
    </source>
</evidence>
<dbReference type="InterPro" id="IPR020588">
    <property type="entry name" value="RecA_ATP-bd"/>
</dbReference>
<dbReference type="SMART" id="SM00382">
    <property type="entry name" value="AAA"/>
    <property type="match status" value="1"/>
</dbReference>
<dbReference type="GO" id="GO:0005524">
    <property type="term" value="F:ATP binding"/>
    <property type="evidence" value="ECO:0007669"/>
    <property type="project" value="UniProtKB-UniRule"/>
</dbReference>
<feature type="region of interest" description="Lon-protease-like" evidence="11">
    <location>
        <begin position="357"/>
        <end position="479"/>
    </location>
</feature>
<comment type="caution">
    <text evidence="16">The sequence shown here is derived from an EMBL/GenBank/DDBJ whole genome shotgun (WGS) entry which is preliminary data.</text>
</comment>
<dbReference type="PANTHER" id="PTHR32472:SF10">
    <property type="entry name" value="DNA REPAIR PROTEIN RADA-LIKE PROTEIN"/>
    <property type="match status" value="1"/>
</dbReference>
<evidence type="ECO:0000256" key="12">
    <source>
        <dbReference type="NCBIfam" id="TIGR00416"/>
    </source>
</evidence>
<proteinExistence type="inferred from homology"/>
<protein>
    <recommendedName>
        <fullName evidence="11 12">DNA repair protein RadA</fullName>
    </recommendedName>
</protein>
<sequence length="479" mass="50587">MVFVATKVRTRFICSECGTSQMKWMGRCPDCGEWNTLEESRVRDDATPLGVDSAGSLHAPSPLALPDIPSEPSRRIRLENSELNRVLGGGIVPGAGILVGGDPGIGKSTLLIQTAADVARTVSQVLYVSAEESAYQIGERATRLGLNEERLLILADTILEQILEQIGKVNPALVIVDSVQAIHSSASDSAAGSVSQVRDCAAHLLRQARHLNIPLFLVGHVTKEGAIAGPRVLEHMVDAVLQLEGERFHAYRLLHSVKNRFGSTNEVGVFEMTDRGMTPVANPSAMFLAERLPNAAGSAIAVPLEGSRPLLVELQALASPTAFSQPRRTGNGVDFNRLLLVTAVLSKRLGLSLSAQDIFVNVIGGLHIGEPAADLAIAAAITSSYRSVPVAAEAALIGEIGLSGELRSVSQLALRLNEAAKLGFGRAIVPHHALRRKRSQSGQTGADNNGRGGASDLPSEIEVIGARTVADALDAALLK</sequence>
<dbReference type="InterPro" id="IPR020568">
    <property type="entry name" value="Ribosomal_Su5_D2-typ_SF"/>
</dbReference>
<evidence type="ECO:0000256" key="14">
    <source>
        <dbReference type="SAM" id="MobiDB-lite"/>
    </source>
</evidence>
<dbReference type="InterPro" id="IPR003593">
    <property type="entry name" value="AAA+_ATPase"/>
</dbReference>
<dbReference type="GO" id="GO:0140664">
    <property type="term" value="F:ATP-dependent DNA damage sensor activity"/>
    <property type="evidence" value="ECO:0007669"/>
    <property type="project" value="InterPro"/>
</dbReference>
<keyword evidence="3 11" id="KW-0227">DNA damage</keyword>
<dbReference type="EMBL" id="VXRG01000130">
    <property type="protein sequence ID" value="MXY94934.1"/>
    <property type="molecule type" value="Genomic_DNA"/>
</dbReference>
<evidence type="ECO:0000256" key="10">
    <source>
        <dbReference type="ARBA" id="ARBA00023204"/>
    </source>
</evidence>
<evidence type="ECO:0000256" key="5">
    <source>
        <dbReference type="ARBA" id="ARBA00022801"/>
    </source>
</evidence>
<evidence type="ECO:0000256" key="9">
    <source>
        <dbReference type="ARBA" id="ARBA00023125"/>
    </source>
</evidence>
<evidence type="ECO:0000256" key="6">
    <source>
        <dbReference type="ARBA" id="ARBA00022833"/>
    </source>
</evidence>
<dbReference type="InterPro" id="IPR004504">
    <property type="entry name" value="DNA_repair_RadA"/>
</dbReference>
<dbReference type="InterPro" id="IPR041166">
    <property type="entry name" value="Rubredoxin_2"/>
</dbReference>
<dbReference type="GO" id="GO:0016787">
    <property type="term" value="F:hydrolase activity"/>
    <property type="evidence" value="ECO:0007669"/>
    <property type="project" value="UniProtKB-KW"/>
</dbReference>
<evidence type="ECO:0000313" key="16">
    <source>
        <dbReference type="EMBL" id="MXY94934.1"/>
    </source>
</evidence>
<keyword evidence="8 11" id="KW-0346">Stress response</keyword>
<keyword evidence="1 11" id="KW-0479">Metal-binding</keyword>
<dbReference type="PRINTS" id="PR01874">
    <property type="entry name" value="DNAREPAIRADA"/>
</dbReference>
<dbReference type="SUPFAM" id="SSF52540">
    <property type="entry name" value="P-loop containing nucleoside triphosphate hydrolases"/>
    <property type="match status" value="1"/>
</dbReference>
<dbReference type="PROSITE" id="PS50162">
    <property type="entry name" value="RECA_2"/>
    <property type="match status" value="1"/>
</dbReference>
<dbReference type="GO" id="GO:0005829">
    <property type="term" value="C:cytosol"/>
    <property type="evidence" value="ECO:0007669"/>
    <property type="project" value="TreeGrafter"/>
</dbReference>
<keyword evidence="7 11" id="KW-0067">ATP-binding</keyword>
<dbReference type="NCBIfam" id="TIGR00416">
    <property type="entry name" value="sms"/>
    <property type="match status" value="1"/>
</dbReference>
<dbReference type="AlphaFoldDB" id="A0A6B0YUZ5"/>